<dbReference type="Gene3D" id="3.60.15.10">
    <property type="entry name" value="Ribonuclease Z/Hydroxyacylglutathione hydrolase-like"/>
    <property type="match status" value="1"/>
</dbReference>
<dbReference type="CDD" id="cd07726">
    <property type="entry name" value="ST1585-like_MBL-fold"/>
    <property type="match status" value="1"/>
</dbReference>
<dbReference type="PANTHER" id="PTHR42951:SF22">
    <property type="entry name" value="METALLO BETA-LACTAMASE SUPERFAMILY LIPOPROTEIN"/>
    <property type="match status" value="1"/>
</dbReference>
<dbReference type="InterPro" id="IPR037482">
    <property type="entry name" value="ST1585_MBL-fold"/>
</dbReference>
<dbReference type="SMART" id="SM00849">
    <property type="entry name" value="Lactamase_B"/>
    <property type="match status" value="1"/>
</dbReference>
<reference evidence="2 3" key="1">
    <citation type="journal article" date="2019" name="Sci. Rep.">
        <title>Sulfobacillus thermotolerans: new insights into resistance and metabolic capacities of acidophilic chemolithotrophs.</title>
        <authorList>
            <person name="Panyushkina A.E."/>
            <person name="Babenko V.V."/>
            <person name="Nikitina A.S."/>
            <person name="Selezneva O.V."/>
            <person name="Tsaplina I.A."/>
            <person name="Letarova M.A."/>
            <person name="Kostryukova E.S."/>
            <person name="Letarov A.V."/>
        </authorList>
    </citation>
    <scope>NUCLEOTIDE SEQUENCE [LARGE SCALE GENOMIC DNA]</scope>
    <source>
        <strain evidence="2 3">Kr1</strain>
    </source>
</reference>
<evidence type="ECO:0000259" key="1">
    <source>
        <dbReference type="SMART" id="SM00849"/>
    </source>
</evidence>
<keyword evidence="3" id="KW-1185">Reference proteome</keyword>
<dbReference type="InterPro" id="IPR050855">
    <property type="entry name" value="NDM-1-like"/>
</dbReference>
<protein>
    <submittedName>
        <fullName evidence="2">MBL fold metallo-hydrolase</fullName>
    </submittedName>
</protein>
<evidence type="ECO:0000313" key="3">
    <source>
        <dbReference type="Proteomes" id="UP000325292"/>
    </source>
</evidence>
<dbReference type="Proteomes" id="UP000325292">
    <property type="component" value="Chromosome"/>
</dbReference>
<sequence length="312" mass="34800">MAVIDYGSGIYAIDLLEEGKPFRSSAYLIKDKQLALVDTGSARSHETLLAGLQEVGVSPQDIDHIIVTHVHLDHAGGTGQMMQASPRAVVHAHARAATHLIDPSRLAQGVRAVYGERTDELFGTLVPIEARRVVVEGDGAHLKLGRHTLTFYDTPGHAKHHLCVWDSESQGLFSGDMVGIRYRPEYTGWDFVYGFPTTSPVDFDPEVMLESLVRMEKLKPQRIFHTHFGETTPAAEAFHFTRRGVEYIRALIEQLPDNVEYSMIHEALQQIVLQDIRRQGHHVQNVNPLALDMMLDAQGILVYIQKKAAGKL</sequence>
<dbReference type="InterPro" id="IPR036866">
    <property type="entry name" value="RibonucZ/Hydroxyglut_hydro"/>
</dbReference>
<evidence type="ECO:0000313" key="2">
    <source>
        <dbReference type="EMBL" id="AUW95061.1"/>
    </source>
</evidence>
<feature type="domain" description="Metallo-beta-lactamase" evidence="1">
    <location>
        <begin position="23"/>
        <end position="227"/>
    </location>
</feature>
<gene>
    <name evidence="2" type="ORF">BXT84_14770</name>
</gene>
<dbReference type="Pfam" id="PF00753">
    <property type="entry name" value="Lactamase_B"/>
    <property type="match status" value="1"/>
</dbReference>
<organism evidence="2 3">
    <name type="scientific">Sulfobacillus thermotolerans</name>
    <dbReference type="NCBI Taxonomy" id="338644"/>
    <lineage>
        <taxon>Bacteria</taxon>
        <taxon>Bacillati</taxon>
        <taxon>Bacillota</taxon>
        <taxon>Clostridia</taxon>
        <taxon>Eubacteriales</taxon>
        <taxon>Clostridiales Family XVII. Incertae Sedis</taxon>
        <taxon>Sulfobacillus</taxon>
    </lineage>
</organism>
<dbReference type="PANTHER" id="PTHR42951">
    <property type="entry name" value="METALLO-BETA-LACTAMASE DOMAIN-CONTAINING"/>
    <property type="match status" value="1"/>
</dbReference>
<name>A0ABN5H4P6_9FIRM</name>
<dbReference type="EMBL" id="CP019454">
    <property type="protein sequence ID" value="AUW95061.1"/>
    <property type="molecule type" value="Genomic_DNA"/>
</dbReference>
<proteinExistence type="predicted"/>
<accession>A0ABN5H4P6</accession>
<dbReference type="SUPFAM" id="SSF56281">
    <property type="entry name" value="Metallo-hydrolase/oxidoreductase"/>
    <property type="match status" value="1"/>
</dbReference>
<dbReference type="InterPro" id="IPR001279">
    <property type="entry name" value="Metallo-B-lactamas"/>
</dbReference>